<evidence type="ECO:0000313" key="1">
    <source>
        <dbReference type="EMBL" id="KAJ9608702.1"/>
    </source>
</evidence>
<organism evidence="1 2">
    <name type="scientific">Cladophialophora chaetospira</name>
    <dbReference type="NCBI Taxonomy" id="386627"/>
    <lineage>
        <taxon>Eukaryota</taxon>
        <taxon>Fungi</taxon>
        <taxon>Dikarya</taxon>
        <taxon>Ascomycota</taxon>
        <taxon>Pezizomycotina</taxon>
        <taxon>Eurotiomycetes</taxon>
        <taxon>Chaetothyriomycetidae</taxon>
        <taxon>Chaetothyriales</taxon>
        <taxon>Herpotrichiellaceae</taxon>
        <taxon>Cladophialophora</taxon>
    </lineage>
</organism>
<dbReference type="EMBL" id="JAPDRK010000009">
    <property type="protein sequence ID" value="KAJ9608702.1"/>
    <property type="molecule type" value="Genomic_DNA"/>
</dbReference>
<comment type="caution">
    <text evidence="1">The sequence shown here is derived from an EMBL/GenBank/DDBJ whole genome shotgun (WGS) entry which is preliminary data.</text>
</comment>
<accession>A0AA38X8U4</accession>
<proteinExistence type="predicted"/>
<sequence length="155" mass="17404">MPISPFDTDNGDASPPAVFCNRLEDGNIIIVSDVLESLDTPNWPYSRGECQGFYGEKMTKLGYNITIQLVYDSAGCDNNDKYATGINMTDYGWKNCRDVFHDKILNNCQFSDKTTDHLGLGDSNMVGGVYWQDCMRWTIISVKDDLSQIDTSPFT</sequence>
<gene>
    <name evidence="1" type="ORF">H2200_006473</name>
</gene>
<protein>
    <submittedName>
        <fullName evidence="1">Uncharacterized protein</fullName>
    </submittedName>
</protein>
<evidence type="ECO:0000313" key="2">
    <source>
        <dbReference type="Proteomes" id="UP001172673"/>
    </source>
</evidence>
<keyword evidence="2" id="KW-1185">Reference proteome</keyword>
<dbReference type="AlphaFoldDB" id="A0AA38X8U4"/>
<name>A0AA38X8U4_9EURO</name>
<reference evidence="1" key="1">
    <citation type="submission" date="2022-10" db="EMBL/GenBank/DDBJ databases">
        <title>Culturing micro-colonial fungi from biological soil crusts in the Mojave desert and describing Neophaeococcomyces mojavensis, and introducing the new genera and species Taxawa tesnikishii.</title>
        <authorList>
            <person name="Kurbessoian T."/>
            <person name="Stajich J.E."/>
        </authorList>
    </citation>
    <scope>NUCLEOTIDE SEQUENCE</scope>
    <source>
        <strain evidence="1">TK_41</strain>
    </source>
</reference>
<dbReference type="Proteomes" id="UP001172673">
    <property type="component" value="Unassembled WGS sequence"/>
</dbReference>